<dbReference type="EMBL" id="BONU01000042">
    <property type="protein sequence ID" value="GIG76029.1"/>
    <property type="molecule type" value="Genomic_DNA"/>
</dbReference>
<dbReference type="Proteomes" id="UP000653674">
    <property type="component" value="Unassembled WGS sequence"/>
</dbReference>
<name>A0A8J3LYC1_9ACTN</name>
<proteinExistence type="predicted"/>
<protein>
    <submittedName>
        <fullName evidence="1">Uncharacterized protein</fullName>
    </submittedName>
</protein>
<organism evidence="1 2">
    <name type="scientific">Planosporangium flavigriseum</name>
    <dbReference type="NCBI Taxonomy" id="373681"/>
    <lineage>
        <taxon>Bacteria</taxon>
        <taxon>Bacillati</taxon>
        <taxon>Actinomycetota</taxon>
        <taxon>Actinomycetes</taxon>
        <taxon>Micromonosporales</taxon>
        <taxon>Micromonosporaceae</taxon>
        <taxon>Planosporangium</taxon>
    </lineage>
</organism>
<comment type="caution">
    <text evidence="1">The sequence shown here is derived from an EMBL/GenBank/DDBJ whole genome shotgun (WGS) entry which is preliminary data.</text>
</comment>
<dbReference type="SUPFAM" id="SSF53474">
    <property type="entry name" value="alpha/beta-Hydrolases"/>
    <property type="match status" value="1"/>
</dbReference>
<dbReference type="InterPro" id="IPR029058">
    <property type="entry name" value="AB_hydrolase_fold"/>
</dbReference>
<keyword evidence="2" id="KW-1185">Reference proteome</keyword>
<dbReference type="AlphaFoldDB" id="A0A8J3LYC1"/>
<dbReference type="RefSeq" id="WP_168079898.1">
    <property type="nucleotide sequence ID" value="NZ_BAAAQJ010000001.1"/>
</dbReference>
<evidence type="ECO:0000313" key="2">
    <source>
        <dbReference type="Proteomes" id="UP000653674"/>
    </source>
</evidence>
<sequence>MGNDGQRIGGLSSYELEFTEGGSLVRDTGLRGAVTTGEFDDVFVFSHGWNNGTDSARRLYGTMFDLLGAGLARHAPDKTARTAVVGIFWPSLLFPEDDPTTGRPASAPRSSGAELATALKPAFPGNEDNLARIGELLDGKGGSDQLVEFHERAKRLVTTPNLDAGEDSGERAAVELPTGAVITYYSGWPHADGRAAEGLLDPVEGLWDGAREVLRTLSYYEMKNRAGQVGRVGLGPFLSTVAAPDGHRPRVHLLGHSFGARLVAYALSGLADGLVGAASPIKSLLLIQGAFSHFSFNDRLSFDPDRGGALAGYSNRVDGPLLSTFTRHDRAVGWWYPLASMLKRQDASSQADLLYRWGAMGADGYQVDGTSRVPLGDDGFPYGFASGRFYRLDANSVIDAVQSPFTGAHSDICHPEVAWAAIAAAGLANGR</sequence>
<reference evidence="1" key="1">
    <citation type="submission" date="2021-01" db="EMBL/GenBank/DDBJ databases">
        <title>Whole genome shotgun sequence of Planosporangium flavigriseum NBRC 105377.</title>
        <authorList>
            <person name="Komaki H."/>
            <person name="Tamura T."/>
        </authorList>
    </citation>
    <scope>NUCLEOTIDE SEQUENCE</scope>
    <source>
        <strain evidence="1">NBRC 105377</strain>
    </source>
</reference>
<accession>A0A8J3LYC1</accession>
<evidence type="ECO:0000313" key="1">
    <source>
        <dbReference type="EMBL" id="GIG76029.1"/>
    </source>
</evidence>
<gene>
    <name evidence="1" type="ORF">Pfl04_44330</name>
</gene>